<protein>
    <submittedName>
        <fullName evidence="1">Uncharacterized protein</fullName>
    </submittedName>
</protein>
<evidence type="ECO:0000313" key="1">
    <source>
        <dbReference type="EMBL" id="GMS92890.1"/>
    </source>
</evidence>
<dbReference type="EMBL" id="BTSX01000004">
    <property type="protein sequence ID" value="GMS92890.1"/>
    <property type="molecule type" value="Genomic_DNA"/>
</dbReference>
<evidence type="ECO:0000313" key="2">
    <source>
        <dbReference type="Proteomes" id="UP001432027"/>
    </source>
</evidence>
<dbReference type="Proteomes" id="UP001432027">
    <property type="component" value="Unassembled WGS sequence"/>
</dbReference>
<keyword evidence="2" id="KW-1185">Reference proteome</keyword>
<feature type="non-terminal residue" evidence="1">
    <location>
        <position position="1"/>
    </location>
</feature>
<gene>
    <name evidence="1" type="ORF">PENTCL1PPCAC_15065</name>
</gene>
<sequence length="73" mass="8282">ITPLFEERLIGHWWHNITLLSTLQTNGYQFLVVPSGFTVHHQHSSSFEISRHTGPALDQSFVKLAERVSASSH</sequence>
<accession>A0AAV5TCK0</accession>
<proteinExistence type="predicted"/>
<comment type="caution">
    <text evidence="1">The sequence shown here is derived from an EMBL/GenBank/DDBJ whole genome shotgun (WGS) entry which is preliminary data.</text>
</comment>
<organism evidence="1 2">
    <name type="scientific">Pristionchus entomophagus</name>
    <dbReference type="NCBI Taxonomy" id="358040"/>
    <lineage>
        <taxon>Eukaryota</taxon>
        <taxon>Metazoa</taxon>
        <taxon>Ecdysozoa</taxon>
        <taxon>Nematoda</taxon>
        <taxon>Chromadorea</taxon>
        <taxon>Rhabditida</taxon>
        <taxon>Rhabditina</taxon>
        <taxon>Diplogasteromorpha</taxon>
        <taxon>Diplogasteroidea</taxon>
        <taxon>Neodiplogasteridae</taxon>
        <taxon>Pristionchus</taxon>
    </lineage>
</organism>
<dbReference type="AlphaFoldDB" id="A0AAV5TCK0"/>
<name>A0AAV5TCK0_9BILA</name>
<reference evidence="1" key="1">
    <citation type="submission" date="2023-10" db="EMBL/GenBank/DDBJ databases">
        <title>Genome assembly of Pristionchus species.</title>
        <authorList>
            <person name="Yoshida K."/>
            <person name="Sommer R.J."/>
        </authorList>
    </citation>
    <scope>NUCLEOTIDE SEQUENCE</scope>
    <source>
        <strain evidence="1">RS0144</strain>
    </source>
</reference>